<comment type="caution">
    <text evidence="2">The sequence shown here is derived from an EMBL/GenBank/DDBJ whole genome shotgun (WGS) entry which is preliminary data.</text>
</comment>
<evidence type="ECO:0000256" key="1">
    <source>
        <dbReference type="SAM" id="SignalP"/>
    </source>
</evidence>
<accession>A0ABR7HNP9</accession>
<protein>
    <submittedName>
        <fullName evidence="2">Uncharacterized protein</fullName>
    </submittedName>
</protein>
<evidence type="ECO:0000313" key="2">
    <source>
        <dbReference type="EMBL" id="MBC5729041.1"/>
    </source>
</evidence>
<dbReference type="Proteomes" id="UP000636755">
    <property type="component" value="Unassembled WGS sequence"/>
</dbReference>
<name>A0ABR7HNP9_9FIRM</name>
<keyword evidence="3" id="KW-1185">Reference proteome</keyword>
<evidence type="ECO:0000313" key="3">
    <source>
        <dbReference type="Proteomes" id="UP000636755"/>
    </source>
</evidence>
<feature type="signal peptide" evidence="1">
    <location>
        <begin position="1"/>
        <end position="27"/>
    </location>
</feature>
<gene>
    <name evidence="2" type="ORF">H8R91_11020</name>
</gene>
<reference evidence="2 3" key="1">
    <citation type="submission" date="2020-08" db="EMBL/GenBank/DDBJ databases">
        <title>Genome public.</title>
        <authorList>
            <person name="Liu C."/>
            <person name="Sun Q."/>
        </authorList>
    </citation>
    <scope>NUCLEOTIDE SEQUENCE [LARGE SCALE GENOMIC DNA]</scope>
    <source>
        <strain evidence="2 3">NSJ-71</strain>
    </source>
</reference>
<proteinExistence type="predicted"/>
<dbReference type="EMBL" id="JACOPS010000006">
    <property type="protein sequence ID" value="MBC5729041.1"/>
    <property type="molecule type" value="Genomic_DNA"/>
</dbReference>
<feature type="chain" id="PRO_5046580808" evidence="1">
    <location>
        <begin position="28"/>
        <end position="188"/>
    </location>
</feature>
<sequence length="188" mass="20401">MKINAKRITAVLMAAAMSVCATTAAFAASTTDTPIVDENHATADFQQKITYSKSESEIVPAYTVSIPLTAELQKESSTLSYSLALENDTAFVPSGKKVSVKIESAGYSGNLHTLAVWDSRNLQEAEYVIYNSDAFANPTYYTIGDEIASWDGSNFGTITRKIKLKDYYSVGAGNYNGVINYTVSLEDK</sequence>
<organism evidence="2 3">
    <name type="scientific">Ruminococcus intestinalis</name>
    <dbReference type="NCBI Taxonomy" id="2763066"/>
    <lineage>
        <taxon>Bacteria</taxon>
        <taxon>Bacillati</taxon>
        <taxon>Bacillota</taxon>
        <taxon>Clostridia</taxon>
        <taxon>Eubacteriales</taxon>
        <taxon>Oscillospiraceae</taxon>
        <taxon>Ruminococcus</taxon>
    </lineage>
</organism>
<keyword evidence="1" id="KW-0732">Signal</keyword>
<dbReference type="RefSeq" id="WP_186936261.1">
    <property type="nucleotide sequence ID" value="NZ_JACOPS010000006.1"/>
</dbReference>